<comment type="caution">
    <text evidence="2">The sequence shown here is derived from an EMBL/GenBank/DDBJ whole genome shotgun (WGS) entry which is preliminary data.</text>
</comment>
<evidence type="ECO:0000313" key="2">
    <source>
        <dbReference type="EMBL" id="KAF3580825.1"/>
    </source>
</evidence>
<name>A0ABQ7DTW9_BRACR</name>
<keyword evidence="3" id="KW-1185">Reference proteome</keyword>
<sequence length="167" mass="18695">MVVAALLCRGEDEDALWSLIEEEEIEREETQRARIAIVIIRSPFSHVLGEKNVAGLNMFSWILLSARPAMGLFRARPAGKILNCHLYQQTSARSRTIDEQRSTPTHDISSNGSRQPSTLGVDSAAVSNGSGARRRGKRHAWGGRERSMREREKGEREAERIEKNVDG</sequence>
<protein>
    <submittedName>
        <fullName evidence="2">Uncharacterized protein</fullName>
    </submittedName>
</protein>
<accession>A0ABQ7DTW9</accession>
<feature type="compositionally biased region" description="Basic residues" evidence="1">
    <location>
        <begin position="132"/>
        <end position="141"/>
    </location>
</feature>
<feature type="compositionally biased region" description="Polar residues" evidence="1">
    <location>
        <begin position="102"/>
        <end position="130"/>
    </location>
</feature>
<organism evidence="2 3">
    <name type="scientific">Brassica cretica</name>
    <name type="common">Mustard</name>
    <dbReference type="NCBI Taxonomy" id="69181"/>
    <lineage>
        <taxon>Eukaryota</taxon>
        <taxon>Viridiplantae</taxon>
        <taxon>Streptophyta</taxon>
        <taxon>Embryophyta</taxon>
        <taxon>Tracheophyta</taxon>
        <taxon>Spermatophyta</taxon>
        <taxon>Magnoliopsida</taxon>
        <taxon>eudicotyledons</taxon>
        <taxon>Gunneridae</taxon>
        <taxon>Pentapetalae</taxon>
        <taxon>rosids</taxon>
        <taxon>malvids</taxon>
        <taxon>Brassicales</taxon>
        <taxon>Brassicaceae</taxon>
        <taxon>Brassiceae</taxon>
        <taxon>Brassica</taxon>
    </lineage>
</organism>
<reference evidence="2 3" key="1">
    <citation type="journal article" date="2020" name="BMC Genomics">
        <title>Intraspecific diversification of the crop wild relative Brassica cretica Lam. using demographic model selection.</title>
        <authorList>
            <person name="Kioukis A."/>
            <person name="Michalopoulou V.A."/>
            <person name="Briers L."/>
            <person name="Pirintsos S."/>
            <person name="Studholme D.J."/>
            <person name="Pavlidis P."/>
            <person name="Sarris P.F."/>
        </authorList>
    </citation>
    <scope>NUCLEOTIDE SEQUENCE [LARGE SCALE GENOMIC DNA]</scope>
    <source>
        <strain evidence="3">cv. PFS-1207/04</strain>
    </source>
</reference>
<dbReference type="Proteomes" id="UP000266723">
    <property type="component" value="Unassembled WGS sequence"/>
</dbReference>
<gene>
    <name evidence="2" type="ORF">DY000_02033255</name>
</gene>
<dbReference type="EMBL" id="QGKV02000649">
    <property type="protein sequence ID" value="KAF3580825.1"/>
    <property type="molecule type" value="Genomic_DNA"/>
</dbReference>
<evidence type="ECO:0000313" key="3">
    <source>
        <dbReference type="Proteomes" id="UP000266723"/>
    </source>
</evidence>
<proteinExistence type="predicted"/>
<evidence type="ECO:0000256" key="1">
    <source>
        <dbReference type="SAM" id="MobiDB-lite"/>
    </source>
</evidence>
<feature type="compositionally biased region" description="Basic and acidic residues" evidence="1">
    <location>
        <begin position="142"/>
        <end position="167"/>
    </location>
</feature>
<feature type="region of interest" description="Disordered" evidence="1">
    <location>
        <begin position="92"/>
        <end position="167"/>
    </location>
</feature>